<dbReference type="GO" id="GO:0003824">
    <property type="term" value="F:catalytic activity"/>
    <property type="evidence" value="ECO:0007669"/>
    <property type="project" value="InterPro"/>
</dbReference>
<accession>X1VN89</accession>
<dbReference type="EMBL" id="BARW01036878">
    <property type="protein sequence ID" value="GAJ21212.1"/>
    <property type="molecule type" value="Genomic_DNA"/>
</dbReference>
<name>X1VN89_9ZZZZ</name>
<dbReference type="InterPro" id="IPR015813">
    <property type="entry name" value="Pyrv/PenolPyrv_kinase-like_dom"/>
</dbReference>
<dbReference type="AlphaFoldDB" id="X1VN89"/>
<dbReference type="Gene3D" id="3.20.20.60">
    <property type="entry name" value="Phosphoenolpyruvate-binding domains"/>
    <property type="match status" value="1"/>
</dbReference>
<evidence type="ECO:0008006" key="2">
    <source>
        <dbReference type="Google" id="ProtNLM"/>
    </source>
</evidence>
<proteinExistence type="predicted"/>
<comment type="caution">
    <text evidence="1">The sequence shown here is derived from an EMBL/GenBank/DDBJ whole genome shotgun (WGS) entry which is preliminary data.</text>
</comment>
<sequence length="60" mass="6414">MKNTTKAKLKAGKAVIGVRLDFTSPAIVESMGGLGFDFVYFDLEHGLAISDISISYSMGD</sequence>
<protein>
    <recommendedName>
        <fullName evidence="2">HpcH/HpaI aldolase/citrate lyase domain-containing protein</fullName>
    </recommendedName>
</protein>
<evidence type="ECO:0000313" key="1">
    <source>
        <dbReference type="EMBL" id="GAJ21212.1"/>
    </source>
</evidence>
<dbReference type="SUPFAM" id="SSF51621">
    <property type="entry name" value="Phosphoenolpyruvate/pyruvate domain"/>
    <property type="match status" value="1"/>
</dbReference>
<dbReference type="InterPro" id="IPR040442">
    <property type="entry name" value="Pyrv_kinase-like_dom_sf"/>
</dbReference>
<organism evidence="1">
    <name type="scientific">marine sediment metagenome</name>
    <dbReference type="NCBI Taxonomy" id="412755"/>
    <lineage>
        <taxon>unclassified sequences</taxon>
        <taxon>metagenomes</taxon>
        <taxon>ecological metagenomes</taxon>
    </lineage>
</organism>
<gene>
    <name evidence="1" type="ORF">S12H4_57112</name>
</gene>
<reference evidence="1" key="1">
    <citation type="journal article" date="2014" name="Front. Microbiol.">
        <title>High frequency of phylogenetically diverse reductive dehalogenase-homologous genes in deep subseafloor sedimentary metagenomes.</title>
        <authorList>
            <person name="Kawai M."/>
            <person name="Futagami T."/>
            <person name="Toyoda A."/>
            <person name="Takaki Y."/>
            <person name="Nishi S."/>
            <person name="Hori S."/>
            <person name="Arai W."/>
            <person name="Tsubouchi T."/>
            <person name="Morono Y."/>
            <person name="Uchiyama I."/>
            <person name="Ito T."/>
            <person name="Fujiyama A."/>
            <person name="Inagaki F."/>
            <person name="Takami H."/>
        </authorList>
    </citation>
    <scope>NUCLEOTIDE SEQUENCE</scope>
    <source>
        <strain evidence="1">Expedition CK06-06</strain>
    </source>
</reference>